<evidence type="ECO:0000313" key="1">
    <source>
        <dbReference type="EMBL" id="MET3528217.1"/>
    </source>
</evidence>
<evidence type="ECO:0000313" key="2">
    <source>
        <dbReference type="Proteomes" id="UP001549110"/>
    </source>
</evidence>
<comment type="caution">
    <text evidence="1">The sequence shown here is derived from an EMBL/GenBank/DDBJ whole genome shotgun (WGS) entry which is preliminary data.</text>
</comment>
<dbReference type="InterPro" id="IPR021243">
    <property type="entry name" value="DUF2804"/>
</dbReference>
<dbReference type="RefSeq" id="WP_354298188.1">
    <property type="nucleotide sequence ID" value="NZ_JBEPLU010000003.1"/>
</dbReference>
<accession>A0ABV2EME8</accession>
<dbReference type="PANTHER" id="PTHR35868:SF3">
    <property type="entry name" value="DUF2804 DOMAIN-CONTAINING PROTEIN"/>
    <property type="match status" value="1"/>
</dbReference>
<reference evidence="1 2" key="1">
    <citation type="submission" date="2024-06" db="EMBL/GenBank/DDBJ databases">
        <title>Genomic Encyclopedia of Type Strains, Phase IV (KMG-IV): sequencing the most valuable type-strain genomes for metagenomic binning, comparative biology and taxonomic classification.</title>
        <authorList>
            <person name="Goeker M."/>
        </authorList>
    </citation>
    <scope>NUCLEOTIDE SEQUENCE [LARGE SCALE GENOMIC DNA]</scope>
    <source>
        <strain evidence="1 2">DSM 17809</strain>
    </source>
</reference>
<gene>
    <name evidence="1" type="ORF">ABID41_003356</name>
</gene>
<keyword evidence="2" id="KW-1185">Reference proteome</keyword>
<sequence>MQHRMGPGELLDASGRLVERGWATQEVRRYARSAIGAPHDDPAIKEWDYYAILTPDFGLALTVADNGHMGFLGASWMDFKAGAFVNGGVGTPAPHGAMDMPPSADAGDIGHEHAGFQIAFRHEKGGRRLTIDAPGFDKGAGLSGEIFLTQPPMDRMVIATPFAENPLAFYYNQKVNCMPARGHVDYAGRRYIFEPSSAFGVLDWGRGVWTFDNTWYWGSASGRHEGKPFGFNIGYGFGDTSAASENVIFHDGKVHKLVDVAFHLPEGGYDTGPWRFTSSDGRFEMSFQPIVDRHADFRLGEISSLQHQVFGRFSGTAVLDDGTRLAIRDLIGFAEQVHNRW</sequence>
<organism evidence="1 2">
    <name type="scientific">Phenylobacterium koreense</name>
    <dbReference type="NCBI Taxonomy" id="266125"/>
    <lineage>
        <taxon>Bacteria</taxon>
        <taxon>Pseudomonadati</taxon>
        <taxon>Pseudomonadota</taxon>
        <taxon>Alphaproteobacteria</taxon>
        <taxon>Caulobacterales</taxon>
        <taxon>Caulobacteraceae</taxon>
        <taxon>Phenylobacterium</taxon>
    </lineage>
</organism>
<evidence type="ECO:0008006" key="3">
    <source>
        <dbReference type="Google" id="ProtNLM"/>
    </source>
</evidence>
<dbReference type="PANTHER" id="PTHR35868">
    <property type="entry name" value="DUF2804 DOMAIN-CONTAINING PROTEIN-RELATED"/>
    <property type="match status" value="1"/>
</dbReference>
<name>A0ABV2EME8_9CAUL</name>
<dbReference type="Proteomes" id="UP001549110">
    <property type="component" value="Unassembled WGS sequence"/>
</dbReference>
<dbReference type="EMBL" id="JBEPLU010000003">
    <property type="protein sequence ID" value="MET3528217.1"/>
    <property type="molecule type" value="Genomic_DNA"/>
</dbReference>
<proteinExistence type="predicted"/>
<dbReference type="Pfam" id="PF10974">
    <property type="entry name" value="DUF2804"/>
    <property type="match status" value="1"/>
</dbReference>
<protein>
    <recommendedName>
        <fullName evidence="3">DUF2804 domain-containing protein</fullName>
    </recommendedName>
</protein>